<dbReference type="OrthoDB" id="8771597at2"/>
<accession>A0A4U3LRL9</accession>
<proteinExistence type="predicted"/>
<dbReference type="Proteomes" id="UP000308705">
    <property type="component" value="Unassembled WGS sequence"/>
</dbReference>
<name>A0A4U3LRL9_9ACTN</name>
<reference evidence="2 3" key="1">
    <citation type="submission" date="2019-04" db="EMBL/GenBank/DDBJ databases">
        <title>Herbidospora sp. NEAU-GS14.nov., a novel actinomycete isolated from soil.</title>
        <authorList>
            <person name="Han L."/>
        </authorList>
    </citation>
    <scope>NUCLEOTIDE SEQUENCE [LARGE SCALE GENOMIC DNA]</scope>
    <source>
        <strain evidence="2 3">NEAU-GS14</strain>
    </source>
</reference>
<evidence type="ECO:0000313" key="2">
    <source>
        <dbReference type="EMBL" id="TKK77097.1"/>
    </source>
</evidence>
<comment type="caution">
    <text evidence="2">The sequence shown here is derived from an EMBL/GenBank/DDBJ whole genome shotgun (WGS) entry which is preliminary data.</text>
</comment>
<gene>
    <name evidence="2" type="ORF">FDA94_38550</name>
</gene>
<feature type="signal peptide" evidence="1">
    <location>
        <begin position="1"/>
        <end position="24"/>
    </location>
</feature>
<protein>
    <submittedName>
        <fullName evidence="2">DUF4124 domain-containing protein</fullName>
    </submittedName>
</protein>
<keyword evidence="3" id="KW-1185">Reference proteome</keyword>
<evidence type="ECO:0000256" key="1">
    <source>
        <dbReference type="SAM" id="SignalP"/>
    </source>
</evidence>
<feature type="chain" id="PRO_5020422636" evidence="1">
    <location>
        <begin position="25"/>
        <end position="340"/>
    </location>
</feature>
<dbReference type="AlphaFoldDB" id="A0A4U3LRL9"/>
<dbReference type="EMBL" id="SZQA01000089">
    <property type="protein sequence ID" value="TKK77097.1"/>
    <property type="molecule type" value="Genomic_DNA"/>
</dbReference>
<evidence type="ECO:0000313" key="3">
    <source>
        <dbReference type="Proteomes" id="UP000308705"/>
    </source>
</evidence>
<sequence length="340" mass="37767">MPLRKALILTLTTALVLTPTTAEAHPTPTNGFAKWGPWNQKLPRNVPLAPNSQAIVDNIKLDKEQNYGSWAINTDEYSAPIYTVGRHTPRKQWRFSDCLGLPHLAPVIADSLRSVPTPGDLIVSKGTDASVAIYQPSTDTYWDFWRAEKDALGNWSACWGGKIENYSRNPGIFDNPLGATATGLPFGAFTIRIEELRRGRIDHALNIVTVRTRANCNSWPATRNDGFVEGADIPCEGQRFRLDPAFDVSTLTSPAARTIARAMQEYGLIMTDKGGALVTYAEDPRPHMARNGGVDPYFELFDPDHLVEPDGPEKYFVLSEIPVERLQALPMDYGKGRSRW</sequence>
<keyword evidence="1" id="KW-0732">Signal</keyword>
<organism evidence="2 3">
    <name type="scientific">Herbidospora galbida</name>
    <dbReference type="NCBI Taxonomy" id="2575442"/>
    <lineage>
        <taxon>Bacteria</taxon>
        <taxon>Bacillati</taxon>
        <taxon>Actinomycetota</taxon>
        <taxon>Actinomycetes</taxon>
        <taxon>Streptosporangiales</taxon>
        <taxon>Streptosporangiaceae</taxon>
        <taxon>Herbidospora</taxon>
    </lineage>
</organism>
<dbReference type="RefSeq" id="WP_137251957.1">
    <property type="nucleotide sequence ID" value="NZ_SZQA01000089.1"/>
</dbReference>